<feature type="domain" description="PpiC" evidence="4">
    <location>
        <begin position="176"/>
        <end position="274"/>
    </location>
</feature>
<reference evidence="5" key="1">
    <citation type="submission" date="2020-10" db="EMBL/GenBank/DDBJ databases">
        <authorList>
            <person name="Gilroy R."/>
        </authorList>
    </citation>
    <scope>NUCLEOTIDE SEQUENCE</scope>
    <source>
        <strain evidence="5">G3-4614</strain>
    </source>
</reference>
<dbReference type="InterPro" id="IPR046357">
    <property type="entry name" value="PPIase_dom_sf"/>
</dbReference>
<feature type="domain" description="PpiC" evidence="4">
    <location>
        <begin position="277"/>
        <end position="372"/>
    </location>
</feature>
<dbReference type="InterPro" id="IPR027304">
    <property type="entry name" value="Trigger_fact/SurA_dom_sf"/>
</dbReference>
<reference evidence="5" key="2">
    <citation type="journal article" date="2021" name="PeerJ">
        <title>Extensive microbial diversity within the chicken gut microbiome revealed by metagenomics and culture.</title>
        <authorList>
            <person name="Gilroy R."/>
            <person name="Ravi A."/>
            <person name="Getino M."/>
            <person name="Pursley I."/>
            <person name="Horton D.L."/>
            <person name="Alikhan N.F."/>
            <person name="Baker D."/>
            <person name="Gharbi K."/>
            <person name="Hall N."/>
            <person name="Watson M."/>
            <person name="Adriaenssens E.M."/>
            <person name="Foster-Nyarko E."/>
            <person name="Jarju S."/>
            <person name="Secka A."/>
            <person name="Antonio M."/>
            <person name="Oren A."/>
            <person name="Chaudhuri R.R."/>
            <person name="La Ragione R."/>
            <person name="Hildebrand F."/>
            <person name="Pallen M.J."/>
        </authorList>
    </citation>
    <scope>NUCLEOTIDE SEQUENCE</scope>
    <source>
        <strain evidence="5">G3-4614</strain>
    </source>
</reference>
<dbReference type="GO" id="GO:0003755">
    <property type="term" value="F:peptidyl-prolyl cis-trans isomerase activity"/>
    <property type="evidence" value="ECO:0007669"/>
    <property type="project" value="UniProtKB-KW"/>
</dbReference>
<dbReference type="Gene3D" id="3.10.50.40">
    <property type="match status" value="2"/>
</dbReference>
<feature type="chain" id="PRO_5039174679" evidence="3">
    <location>
        <begin position="23"/>
        <end position="453"/>
    </location>
</feature>
<proteinExistence type="predicted"/>
<dbReference type="PANTHER" id="PTHR47637">
    <property type="entry name" value="CHAPERONE SURA"/>
    <property type="match status" value="1"/>
</dbReference>
<evidence type="ECO:0000256" key="2">
    <source>
        <dbReference type="PROSITE-ProRule" id="PRU00278"/>
    </source>
</evidence>
<evidence type="ECO:0000313" key="6">
    <source>
        <dbReference type="Proteomes" id="UP000823636"/>
    </source>
</evidence>
<dbReference type="PROSITE" id="PS50198">
    <property type="entry name" value="PPIC_PPIASE_2"/>
    <property type="match status" value="2"/>
</dbReference>
<keyword evidence="1 3" id="KW-0732">Signal</keyword>
<feature type="signal peptide" evidence="3">
    <location>
        <begin position="1"/>
        <end position="22"/>
    </location>
</feature>
<dbReference type="SUPFAM" id="SSF109998">
    <property type="entry name" value="Triger factor/SurA peptide-binding domain-like"/>
    <property type="match status" value="1"/>
</dbReference>
<organism evidence="5 6">
    <name type="scientific">Candidatus Caccoplasma merdipullorum</name>
    <dbReference type="NCBI Taxonomy" id="2840718"/>
    <lineage>
        <taxon>Bacteria</taxon>
        <taxon>Pseudomonadati</taxon>
        <taxon>Bacteroidota</taxon>
        <taxon>Bacteroidia</taxon>
        <taxon>Bacteroidales</taxon>
        <taxon>Bacteroidaceae</taxon>
        <taxon>Bacteroidaceae incertae sedis</taxon>
        <taxon>Candidatus Caccoplasma</taxon>
    </lineage>
</organism>
<dbReference type="Pfam" id="PF00639">
    <property type="entry name" value="Rotamase"/>
    <property type="match status" value="2"/>
</dbReference>
<name>A0A9D9H7A9_9BACT</name>
<dbReference type="AlphaFoldDB" id="A0A9D9H7A9"/>
<dbReference type="SUPFAM" id="SSF54534">
    <property type="entry name" value="FKBP-like"/>
    <property type="match status" value="2"/>
</dbReference>
<dbReference type="PANTHER" id="PTHR47637:SF1">
    <property type="entry name" value="CHAPERONE SURA"/>
    <property type="match status" value="1"/>
</dbReference>
<accession>A0A9D9H7A9</accession>
<sequence>MYKLKCISLLFAVLAVVSAAKAQDNVIDEVVWVVGDEIILRSQVEEQYKNMQYEKQKIEGDPYCFIPEQMAVNKLFLHQAGLDSITVSDSQVMQDVDRRINFFIDNIGSKEKVEEYFGKPMHELRDLLTEMVRDQSIVQEMQRELVKDIKVTPSDVRRYYDIMPKDSVPFVPMQVEVQVMKLHPFIPQSDIDNIKARLREYTDRVMNGETEFSTLAILYSEDPGSARQGGETGFTGRAEWVPEFADAAFALNDPKKVSKIVETEFGYHIIQLVERRGDRVNVRHILLKPKASDTEKEKSIAKLDSIRNDIINGEFTFEEAVTALSQDKDTRNNHGLMVNPRTGISRFEMADLPQEIAKAIANLQPGEISKPFIMVDQKMGRDVAAIVKLKTRVPGHKANISDDYQMIKSIVENKKKGDFIEEWIKTKQKNTFVRIKDGWQNCEFKYDGWNIKQ</sequence>
<evidence type="ECO:0000256" key="3">
    <source>
        <dbReference type="SAM" id="SignalP"/>
    </source>
</evidence>
<gene>
    <name evidence="5" type="ORF">IAC54_02870</name>
</gene>
<comment type="caution">
    <text evidence="5">The sequence shown here is derived from an EMBL/GenBank/DDBJ whole genome shotgun (WGS) entry which is preliminary data.</text>
</comment>
<dbReference type="InterPro" id="IPR050280">
    <property type="entry name" value="OMP_Chaperone_SurA"/>
</dbReference>
<evidence type="ECO:0000313" key="5">
    <source>
        <dbReference type="EMBL" id="MBO8437827.1"/>
    </source>
</evidence>
<dbReference type="EMBL" id="JADIMW010000027">
    <property type="protein sequence ID" value="MBO8437827.1"/>
    <property type="molecule type" value="Genomic_DNA"/>
</dbReference>
<keyword evidence="2 5" id="KW-0413">Isomerase</keyword>
<keyword evidence="2" id="KW-0697">Rotamase</keyword>
<evidence type="ECO:0000256" key="1">
    <source>
        <dbReference type="ARBA" id="ARBA00022729"/>
    </source>
</evidence>
<dbReference type="Proteomes" id="UP000823636">
    <property type="component" value="Unassembled WGS sequence"/>
</dbReference>
<dbReference type="InterPro" id="IPR000297">
    <property type="entry name" value="PPIase_PpiC"/>
</dbReference>
<dbReference type="Gene3D" id="1.10.4030.10">
    <property type="entry name" value="Porin chaperone SurA, peptide-binding domain"/>
    <property type="match status" value="1"/>
</dbReference>
<evidence type="ECO:0000259" key="4">
    <source>
        <dbReference type="PROSITE" id="PS50198"/>
    </source>
</evidence>
<protein>
    <submittedName>
        <fullName evidence="5">Peptidylprolyl isomerase</fullName>
    </submittedName>
</protein>